<dbReference type="PANTHER" id="PTHR33238">
    <property type="entry name" value="IRON (METAL) DEPENDENT REPRESSOR, DTXR FAMILY"/>
    <property type="match status" value="1"/>
</dbReference>
<feature type="domain" description="HTH dtxR-type" evidence="1">
    <location>
        <begin position="27"/>
        <end position="82"/>
    </location>
</feature>
<comment type="caution">
    <text evidence="2">The sequence shown here is derived from an EMBL/GenBank/DDBJ whole genome shotgun (WGS) entry which is preliminary data.</text>
</comment>
<dbReference type="GO" id="GO:0003700">
    <property type="term" value="F:DNA-binding transcription factor activity"/>
    <property type="evidence" value="ECO:0007669"/>
    <property type="project" value="InterPro"/>
</dbReference>
<dbReference type="SMART" id="SM00529">
    <property type="entry name" value="HTH_DTXR"/>
    <property type="match status" value="1"/>
</dbReference>
<dbReference type="InterPro" id="IPR050536">
    <property type="entry name" value="DtxR_MntR_Metal-Reg"/>
</dbReference>
<dbReference type="Gene3D" id="1.10.10.10">
    <property type="entry name" value="Winged helix-like DNA-binding domain superfamily/Winged helix DNA-binding domain"/>
    <property type="match status" value="1"/>
</dbReference>
<dbReference type="Pfam" id="PF01325">
    <property type="entry name" value="Fe_dep_repress"/>
    <property type="match status" value="1"/>
</dbReference>
<protein>
    <submittedName>
        <fullName evidence="2">Metal-dependent transcriptional regulator</fullName>
    </submittedName>
</protein>
<dbReference type="InterPro" id="IPR022687">
    <property type="entry name" value="HTH_DTXR"/>
</dbReference>
<dbReference type="InterPro" id="IPR036388">
    <property type="entry name" value="WH-like_DNA-bd_sf"/>
</dbReference>
<dbReference type="OrthoDB" id="266552at2157"/>
<dbReference type="AlphaFoldDB" id="A0A3N6ME67"/>
<dbReference type="Proteomes" id="UP000282323">
    <property type="component" value="Unassembled WGS sequence"/>
</dbReference>
<name>A0A3N6ME67_NATCH</name>
<gene>
    <name evidence="2" type="ORF">EA473_10560</name>
</gene>
<evidence type="ECO:0000313" key="2">
    <source>
        <dbReference type="EMBL" id="RQG94930.1"/>
    </source>
</evidence>
<dbReference type="PROSITE" id="PS50944">
    <property type="entry name" value="HTH_DTXR"/>
    <property type="match status" value="1"/>
</dbReference>
<keyword evidence="3" id="KW-1185">Reference proteome</keyword>
<dbReference type="EMBL" id="REGA01000007">
    <property type="protein sequence ID" value="RQG94930.1"/>
    <property type="molecule type" value="Genomic_DNA"/>
</dbReference>
<sequence>MATTHSSTDVGGKTPLPESLNETEGWYLLTVYWLSSPNDARVRNGELAAELDIEPGSVTEMVRKLSTDDLVHHEKYAGVETTTRGVRIAESLAWRQCVVVAFFDHVLGYEIDGRTAYRIGFSLPLEAIERLETRVENPRDDACDRIRPDSGRCFVTACAE</sequence>
<organism evidence="2 3">
    <name type="scientific">Natrarchaeobius chitinivorans</name>
    <dbReference type="NCBI Taxonomy" id="1679083"/>
    <lineage>
        <taxon>Archaea</taxon>
        <taxon>Methanobacteriati</taxon>
        <taxon>Methanobacteriota</taxon>
        <taxon>Stenosarchaea group</taxon>
        <taxon>Halobacteria</taxon>
        <taxon>Halobacteriales</taxon>
        <taxon>Natrialbaceae</taxon>
        <taxon>Natrarchaeobius</taxon>
    </lineage>
</organism>
<dbReference type="PANTHER" id="PTHR33238:SF7">
    <property type="entry name" value="IRON-DEPENDENT TRANSCRIPTIONAL REGULATOR"/>
    <property type="match status" value="1"/>
</dbReference>
<evidence type="ECO:0000259" key="1">
    <source>
        <dbReference type="PROSITE" id="PS50944"/>
    </source>
</evidence>
<dbReference type="GO" id="GO:0046914">
    <property type="term" value="F:transition metal ion binding"/>
    <property type="evidence" value="ECO:0007669"/>
    <property type="project" value="InterPro"/>
</dbReference>
<evidence type="ECO:0000313" key="3">
    <source>
        <dbReference type="Proteomes" id="UP000282323"/>
    </source>
</evidence>
<accession>A0A3N6ME67</accession>
<dbReference type="SUPFAM" id="SSF46785">
    <property type="entry name" value="Winged helix' DNA-binding domain"/>
    <property type="match status" value="1"/>
</dbReference>
<dbReference type="RefSeq" id="WP_124195586.1">
    <property type="nucleotide sequence ID" value="NZ_REGA01000007.1"/>
</dbReference>
<dbReference type="GO" id="GO:0046983">
    <property type="term" value="F:protein dimerization activity"/>
    <property type="evidence" value="ECO:0007669"/>
    <property type="project" value="InterPro"/>
</dbReference>
<dbReference type="SUPFAM" id="SSF47979">
    <property type="entry name" value="Iron-dependent repressor protein, dimerization domain"/>
    <property type="match status" value="1"/>
</dbReference>
<dbReference type="InterPro" id="IPR036421">
    <property type="entry name" value="Fe_dep_repressor_sf"/>
</dbReference>
<dbReference type="InterPro" id="IPR022689">
    <property type="entry name" value="Iron_dep_repressor"/>
</dbReference>
<dbReference type="InterPro" id="IPR036390">
    <property type="entry name" value="WH_DNA-bd_sf"/>
</dbReference>
<dbReference type="GO" id="GO:0003677">
    <property type="term" value="F:DNA binding"/>
    <property type="evidence" value="ECO:0007669"/>
    <property type="project" value="InterPro"/>
</dbReference>
<proteinExistence type="predicted"/>
<reference evidence="2 3" key="1">
    <citation type="submission" date="2018-10" db="EMBL/GenBank/DDBJ databases">
        <title>Natrarchaeobius chitinivorans gen. nov., sp. nov., and Natrarchaeobius haloalkaliphilus sp. nov., alkaliphilic, chitin-utilizing haloarchaea from hypersaline alkaline lakes.</title>
        <authorList>
            <person name="Sorokin D.Y."/>
            <person name="Elcheninov A.G."/>
            <person name="Kostrikina N.A."/>
            <person name="Bale N.J."/>
            <person name="Sinninghe Damste J.S."/>
            <person name="Khijniak T.V."/>
            <person name="Kublanov I.V."/>
            <person name="Toshchakov S.V."/>
        </authorList>
    </citation>
    <scope>NUCLEOTIDE SEQUENCE [LARGE SCALE GENOMIC DNA]</scope>
    <source>
        <strain evidence="2 3">AArcht4T</strain>
    </source>
</reference>